<keyword evidence="1" id="KW-0479">Metal-binding</keyword>
<protein>
    <submittedName>
        <fullName evidence="9">Fungal-specific transcription factor domain-containing protein</fullName>
    </submittedName>
</protein>
<evidence type="ECO:0000313" key="10">
    <source>
        <dbReference type="Proteomes" id="UP000326565"/>
    </source>
</evidence>
<keyword evidence="10" id="KW-1185">Reference proteome</keyword>
<evidence type="ECO:0000256" key="4">
    <source>
        <dbReference type="ARBA" id="ARBA00023125"/>
    </source>
</evidence>
<evidence type="ECO:0000313" key="9">
    <source>
        <dbReference type="EMBL" id="KAB8075396.1"/>
    </source>
</evidence>
<evidence type="ECO:0000256" key="1">
    <source>
        <dbReference type="ARBA" id="ARBA00022723"/>
    </source>
</evidence>
<dbReference type="GO" id="GO:0003677">
    <property type="term" value="F:DNA binding"/>
    <property type="evidence" value="ECO:0007669"/>
    <property type="project" value="UniProtKB-KW"/>
</dbReference>
<feature type="domain" description="Zn(2)-C6 fungal-type" evidence="8">
    <location>
        <begin position="11"/>
        <end position="40"/>
    </location>
</feature>
<evidence type="ECO:0000259" key="8">
    <source>
        <dbReference type="PROSITE" id="PS50048"/>
    </source>
</evidence>
<evidence type="ECO:0000256" key="7">
    <source>
        <dbReference type="SAM" id="MobiDB-lite"/>
    </source>
</evidence>
<dbReference type="AlphaFoldDB" id="A0A5N5X3U3"/>
<dbReference type="GO" id="GO:0008270">
    <property type="term" value="F:zinc ion binding"/>
    <property type="evidence" value="ECO:0007669"/>
    <property type="project" value="InterPro"/>
</dbReference>
<dbReference type="InterPro" id="IPR036864">
    <property type="entry name" value="Zn2-C6_fun-type_DNA-bd_sf"/>
</dbReference>
<dbReference type="GO" id="GO:0006351">
    <property type="term" value="P:DNA-templated transcription"/>
    <property type="evidence" value="ECO:0007669"/>
    <property type="project" value="InterPro"/>
</dbReference>
<accession>A0A5N5X3U3</accession>
<dbReference type="SMART" id="SM00906">
    <property type="entry name" value="Fungal_trans"/>
    <property type="match status" value="1"/>
</dbReference>
<reference evidence="9 10" key="1">
    <citation type="submission" date="2019-04" db="EMBL/GenBank/DDBJ databases">
        <title>Friends and foes A comparative genomics study of 23 Aspergillus species from section Flavi.</title>
        <authorList>
            <consortium name="DOE Joint Genome Institute"/>
            <person name="Kjaerbolling I."/>
            <person name="Vesth T."/>
            <person name="Frisvad J.C."/>
            <person name="Nybo J.L."/>
            <person name="Theobald S."/>
            <person name="Kildgaard S."/>
            <person name="Isbrandt T."/>
            <person name="Kuo A."/>
            <person name="Sato A."/>
            <person name="Lyhne E.K."/>
            <person name="Kogle M.E."/>
            <person name="Wiebenga A."/>
            <person name="Kun R.S."/>
            <person name="Lubbers R.J."/>
            <person name="Makela M.R."/>
            <person name="Barry K."/>
            <person name="Chovatia M."/>
            <person name="Clum A."/>
            <person name="Daum C."/>
            <person name="Haridas S."/>
            <person name="He G."/>
            <person name="LaButti K."/>
            <person name="Lipzen A."/>
            <person name="Mondo S."/>
            <person name="Riley R."/>
            <person name="Salamov A."/>
            <person name="Simmons B.A."/>
            <person name="Magnuson J.K."/>
            <person name="Henrissat B."/>
            <person name="Mortensen U.H."/>
            <person name="Larsen T.O."/>
            <person name="Devries R.P."/>
            <person name="Grigoriev I.V."/>
            <person name="Machida M."/>
            <person name="Baker S.E."/>
            <person name="Andersen M.R."/>
        </authorList>
    </citation>
    <scope>NUCLEOTIDE SEQUENCE [LARGE SCALE GENOMIC DNA]</scope>
    <source>
        <strain evidence="9 10">CBS 151.66</strain>
    </source>
</reference>
<organism evidence="9 10">
    <name type="scientific">Aspergillus leporis</name>
    <dbReference type="NCBI Taxonomy" id="41062"/>
    <lineage>
        <taxon>Eukaryota</taxon>
        <taxon>Fungi</taxon>
        <taxon>Dikarya</taxon>
        <taxon>Ascomycota</taxon>
        <taxon>Pezizomycotina</taxon>
        <taxon>Eurotiomycetes</taxon>
        <taxon>Eurotiomycetidae</taxon>
        <taxon>Eurotiales</taxon>
        <taxon>Aspergillaceae</taxon>
        <taxon>Aspergillus</taxon>
        <taxon>Aspergillus subgen. Circumdati</taxon>
    </lineage>
</organism>
<dbReference type="Pfam" id="PF00172">
    <property type="entry name" value="Zn_clus"/>
    <property type="match status" value="1"/>
</dbReference>
<feature type="compositionally biased region" description="Polar residues" evidence="7">
    <location>
        <begin position="115"/>
        <end position="131"/>
    </location>
</feature>
<dbReference type="GO" id="GO:0000981">
    <property type="term" value="F:DNA-binding transcription factor activity, RNA polymerase II-specific"/>
    <property type="evidence" value="ECO:0007669"/>
    <property type="project" value="InterPro"/>
</dbReference>
<keyword evidence="3" id="KW-0805">Transcription regulation</keyword>
<dbReference type="PANTHER" id="PTHR47171">
    <property type="entry name" value="FARA-RELATED"/>
    <property type="match status" value="1"/>
</dbReference>
<keyword evidence="4" id="KW-0238">DNA-binding</keyword>
<dbReference type="CDD" id="cd12148">
    <property type="entry name" value="fungal_TF_MHR"/>
    <property type="match status" value="1"/>
</dbReference>
<dbReference type="OrthoDB" id="5121955at2759"/>
<dbReference type="PANTHER" id="PTHR47171:SF3">
    <property type="entry name" value="FARA-RELATED"/>
    <property type="match status" value="1"/>
</dbReference>
<dbReference type="Pfam" id="PF04082">
    <property type="entry name" value="Fungal_trans"/>
    <property type="match status" value="1"/>
</dbReference>
<dbReference type="Proteomes" id="UP000326565">
    <property type="component" value="Unassembled WGS sequence"/>
</dbReference>
<name>A0A5N5X3U3_9EURO</name>
<sequence length="693" mass="78881">MITAKAKCRVACKSCNLRRVKCDRTEEAPCSYCQSAGQDCQPIVSRRGKYKRTHVKRTESQPALRRSQRQQRNESNHSSALPGESSPGTSIIEPSNSNFGDYSAAAEALSPRDPSPSSNVVFSRQDSQYPRTSPDGKVAYYGDSFNLEYMLHEMGSPLNASTNSCTLEHLYLKQLGRSTKDIIEEHSRNQRLRLKDKGAFQAFERDISDELIRTFFEICYPQIPIFDRADFQLKYETGRVSPLVLQAVYFVAITHCSESLYKRAGFTNRYLGTFTCYQRAKALYDANHESDAIATLQAVYLLSYWWGSPMEQKDMWYWVGIASSLAQSLGLHQRKTYDGMNERITKLWRRIWWTTYIHDIAVALMLGRTPHINDAYCSVDMLREDDFEFEDSDPINLDLFGKPSHKSQVYVVYLAKLYLRTSKCILDIFGAKSNESTATKNLDDLTSWIAALPKELQRQQSTISVDNGLWASLFHLSYFTVQILLRRNGFKHHDRLKYGTVVFDAAVQVVRILEDIVSSQLLLFTLLRGAPAIFAALSVQIANIRGCPSHVVELSKHRARLCMFVTDKLKDHAPPLMWYYRLFVRLLHGMGCQISGEDSQEASHHFVRRDQRLQELTSPTPDFSYNDQMGHDCSQEAEPNNPTHDLLVGDPALCDFGPPGTMTSFPFSGLLNSDLIDGTLFNIENFNLDQSHL</sequence>
<dbReference type="EMBL" id="ML732195">
    <property type="protein sequence ID" value="KAB8075396.1"/>
    <property type="molecule type" value="Genomic_DNA"/>
</dbReference>
<evidence type="ECO:0000256" key="6">
    <source>
        <dbReference type="ARBA" id="ARBA00023242"/>
    </source>
</evidence>
<gene>
    <name evidence="9" type="ORF">BDV29DRAFT_200900</name>
</gene>
<proteinExistence type="predicted"/>
<dbReference type="InterPro" id="IPR007219">
    <property type="entry name" value="XnlR_reg_dom"/>
</dbReference>
<keyword evidence="5" id="KW-0804">Transcription</keyword>
<keyword evidence="2" id="KW-0862">Zinc</keyword>
<dbReference type="GO" id="GO:0009893">
    <property type="term" value="P:positive regulation of metabolic process"/>
    <property type="evidence" value="ECO:0007669"/>
    <property type="project" value="UniProtKB-ARBA"/>
</dbReference>
<dbReference type="InterPro" id="IPR052073">
    <property type="entry name" value="Amide_Lactam_Regulators"/>
</dbReference>
<dbReference type="SUPFAM" id="SSF57701">
    <property type="entry name" value="Zn2/Cys6 DNA-binding domain"/>
    <property type="match status" value="1"/>
</dbReference>
<dbReference type="PROSITE" id="PS50048">
    <property type="entry name" value="ZN2_CY6_FUNGAL_2"/>
    <property type="match status" value="1"/>
</dbReference>
<feature type="compositionally biased region" description="Polar residues" evidence="7">
    <location>
        <begin position="86"/>
        <end position="100"/>
    </location>
</feature>
<keyword evidence="6" id="KW-0539">Nucleus</keyword>
<feature type="region of interest" description="Disordered" evidence="7">
    <location>
        <begin position="48"/>
        <end position="135"/>
    </location>
</feature>
<dbReference type="InterPro" id="IPR001138">
    <property type="entry name" value="Zn2Cys6_DnaBD"/>
</dbReference>
<dbReference type="Gene3D" id="4.10.240.10">
    <property type="entry name" value="Zn(2)-C6 fungal-type DNA-binding domain"/>
    <property type="match status" value="1"/>
</dbReference>
<evidence type="ECO:0000256" key="3">
    <source>
        <dbReference type="ARBA" id="ARBA00023015"/>
    </source>
</evidence>
<evidence type="ECO:0000256" key="2">
    <source>
        <dbReference type="ARBA" id="ARBA00022833"/>
    </source>
</evidence>
<evidence type="ECO:0000256" key="5">
    <source>
        <dbReference type="ARBA" id="ARBA00023163"/>
    </source>
</evidence>